<keyword evidence="3 6" id="KW-0812">Transmembrane</keyword>
<proteinExistence type="predicted"/>
<dbReference type="Pfam" id="PF02653">
    <property type="entry name" value="BPD_transp_2"/>
    <property type="match status" value="1"/>
</dbReference>
<dbReference type="CDD" id="cd06580">
    <property type="entry name" value="TM_PBP1_transp_TpRbsC_like"/>
    <property type="match status" value="1"/>
</dbReference>
<dbReference type="GO" id="GO:0022857">
    <property type="term" value="F:transmembrane transporter activity"/>
    <property type="evidence" value="ECO:0007669"/>
    <property type="project" value="InterPro"/>
</dbReference>
<feature type="transmembrane region" description="Helical" evidence="6">
    <location>
        <begin position="32"/>
        <end position="59"/>
    </location>
</feature>
<comment type="caution">
    <text evidence="7">The sequence shown here is derived from an EMBL/GenBank/DDBJ whole genome shotgun (WGS) entry which is preliminary data.</text>
</comment>
<protein>
    <recommendedName>
        <fullName evidence="8">ABC transporter permease</fullName>
    </recommendedName>
</protein>
<evidence type="ECO:0000256" key="6">
    <source>
        <dbReference type="SAM" id="Phobius"/>
    </source>
</evidence>
<evidence type="ECO:0000313" key="7">
    <source>
        <dbReference type="EMBL" id="GAG14666.1"/>
    </source>
</evidence>
<keyword evidence="4 6" id="KW-1133">Transmembrane helix</keyword>
<dbReference type="PANTHER" id="PTHR43370">
    <property type="entry name" value="SUGAR ABC TRANSPORTER INTEGRAL MEMBRANE PROTEIN-RELATED"/>
    <property type="match status" value="1"/>
</dbReference>
<name>X0WPP5_9ZZZZ</name>
<evidence type="ECO:0008006" key="8">
    <source>
        <dbReference type="Google" id="ProtNLM"/>
    </source>
</evidence>
<dbReference type="PANTHER" id="PTHR43370:SF1">
    <property type="entry name" value="GUANOSINE ABC TRANSPORTER PERMEASE PROTEIN NUPQ"/>
    <property type="match status" value="1"/>
</dbReference>
<dbReference type="GO" id="GO:0005886">
    <property type="term" value="C:plasma membrane"/>
    <property type="evidence" value="ECO:0007669"/>
    <property type="project" value="UniProtKB-SubCell"/>
</dbReference>
<keyword evidence="5 6" id="KW-0472">Membrane</keyword>
<keyword evidence="2" id="KW-1003">Cell membrane</keyword>
<feature type="transmembrane region" description="Helical" evidence="6">
    <location>
        <begin position="124"/>
        <end position="147"/>
    </location>
</feature>
<organism evidence="7">
    <name type="scientific">marine sediment metagenome</name>
    <dbReference type="NCBI Taxonomy" id="412755"/>
    <lineage>
        <taxon>unclassified sequences</taxon>
        <taxon>metagenomes</taxon>
        <taxon>ecological metagenomes</taxon>
    </lineage>
</organism>
<feature type="non-terminal residue" evidence="7">
    <location>
        <position position="1"/>
    </location>
</feature>
<feature type="transmembrane region" description="Helical" evidence="6">
    <location>
        <begin position="168"/>
        <end position="190"/>
    </location>
</feature>
<comment type="subcellular location">
    <subcellularLocation>
        <location evidence="1">Cell membrane</location>
        <topology evidence="1">Multi-pass membrane protein</topology>
    </subcellularLocation>
</comment>
<accession>X0WPP5</accession>
<evidence type="ECO:0000256" key="5">
    <source>
        <dbReference type="ARBA" id="ARBA00023136"/>
    </source>
</evidence>
<dbReference type="AlphaFoldDB" id="X0WPP5"/>
<evidence type="ECO:0000256" key="1">
    <source>
        <dbReference type="ARBA" id="ARBA00004651"/>
    </source>
</evidence>
<evidence type="ECO:0000256" key="4">
    <source>
        <dbReference type="ARBA" id="ARBA00022989"/>
    </source>
</evidence>
<reference evidence="7" key="1">
    <citation type="journal article" date="2014" name="Front. Microbiol.">
        <title>High frequency of phylogenetically diverse reductive dehalogenase-homologous genes in deep subseafloor sedimentary metagenomes.</title>
        <authorList>
            <person name="Kawai M."/>
            <person name="Futagami T."/>
            <person name="Toyoda A."/>
            <person name="Takaki Y."/>
            <person name="Nishi S."/>
            <person name="Hori S."/>
            <person name="Arai W."/>
            <person name="Tsubouchi T."/>
            <person name="Morono Y."/>
            <person name="Uchiyama I."/>
            <person name="Ito T."/>
            <person name="Fujiyama A."/>
            <person name="Inagaki F."/>
            <person name="Takami H."/>
        </authorList>
    </citation>
    <scope>NUCLEOTIDE SEQUENCE</scope>
    <source>
        <strain evidence="7">Expedition CK06-06</strain>
    </source>
</reference>
<gene>
    <name evidence="7" type="ORF">S01H1_59581</name>
</gene>
<dbReference type="InterPro" id="IPR001851">
    <property type="entry name" value="ABC_transp_permease"/>
</dbReference>
<evidence type="ECO:0000256" key="3">
    <source>
        <dbReference type="ARBA" id="ARBA00022692"/>
    </source>
</evidence>
<feature type="transmembrane region" description="Helical" evidence="6">
    <location>
        <begin position="89"/>
        <end position="109"/>
    </location>
</feature>
<evidence type="ECO:0000256" key="2">
    <source>
        <dbReference type="ARBA" id="ARBA00022475"/>
    </source>
</evidence>
<sequence>TNVLIARLFPTQRCRVALYPVLVPEHLHDIPFIGPVIFSQSVIIWIAFVLPLIAAWVLYRTSWGLNIRAVGDHPHAVATAGLSVIRLKYVGVILSGIFAGLGGSALVLSDLGYFVENITAGRGFIALAAIIVGKWNPIWVAVVCLLFGVADAFQLRLQTFGSAVPHQVLIMLPYLLTIAALAGFVGRTVAPKTLNQPYDPKKI</sequence>
<dbReference type="EMBL" id="BARS01038975">
    <property type="protein sequence ID" value="GAG14666.1"/>
    <property type="molecule type" value="Genomic_DNA"/>
</dbReference>